<proteinExistence type="predicted"/>
<reference evidence="8" key="1">
    <citation type="submission" date="2016-08" db="EMBL/GenBank/DDBJ databases">
        <authorList>
            <person name="Seilhamer J.J."/>
        </authorList>
    </citation>
    <scope>NUCLEOTIDE SEQUENCE</scope>
    <source>
        <strain evidence="8">86-1</strain>
    </source>
</reference>
<evidence type="ECO:0000256" key="3">
    <source>
        <dbReference type="ARBA" id="ARBA00022723"/>
    </source>
</evidence>
<evidence type="ECO:0000313" key="8">
    <source>
        <dbReference type="EMBL" id="SCM73848.1"/>
    </source>
</evidence>
<evidence type="ECO:0000256" key="6">
    <source>
        <dbReference type="SAM" id="SignalP"/>
    </source>
</evidence>
<gene>
    <name evidence="8" type="ORF">KL86DES1_21565</name>
</gene>
<name>A0A212L8K4_9BACT</name>
<evidence type="ECO:0000256" key="2">
    <source>
        <dbReference type="ARBA" id="ARBA00022617"/>
    </source>
</evidence>
<organism evidence="8">
    <name type="scientific">uncultured Desulfovibrio sp</name>
    <dbReference type="NCBI Taxonomy" id="167968"/>
    <lineage>
        <taxon>Bacteria</taxon>
        <taxon>Pseudomonadati</taxon>
        <taxon>Thermodesulfobacteriota</taxon>
        <taxon>Desulfovibrionia</taxon>
        <taxon>Desulfovibrionales</taxon>
        <taxon>Desulfovibrionaceae</taxon>
        <taxon>Desulfovibrio</taxon>
        <taxon>environmental samples</taxon>
    </lineage>
</organism>
<evidence type="ECO:0000256" key="5">
    <source>
        <dbReference type="ARBA" id="ARBA00023004"/>
    </source>
</evidence>
<evidence type="ECO:0000259" key="7">
    <source>
        <dbReference type="Pfam" id="PF02085"/>
    </source>
</evidence>
<protein>
    <submittedName>
        <fullName evidence="8">Cytochrome c class III</fullName>
    </submittedName>
</protein>
<dbReference type="GO" id="GO:0046872">
    <property type="term" value="F:metal ion binding"/>
    <property type="evidence" value="ECO:0007669"/>
    <property type="project" value="UniProtKB-KW"/>
</dbReference>
<evidence type="ECO:0000256" key="1">
    <source>
        <dbReference type="ARBA" id="ARBA00022448"/>
    </source>
</evidence>
<dbReference type="Pfam" id="PF02085">
    <property type="entry name" value="Cytochrom_CIII"/>
    <property type="match status" value="1"/>
</dbReference>
<dbReference type="Gene3D" id="3.90.10.10">
    <property type="entry name" value="Cytochrome C3"/>
    <property type="match status" value="1"/>
</dbReference>
<feature type="signal peptide" evidence="6">
    <location>
        <begin position="1"/>
        <end position="21"/>
    </location>
</feature>
<feature type="chain" id="PRO_5012962327" evidence="6">
    <location>
        <begin position="22"/>
        <end position="147"/>
    </location>
</feature>
<keyword evidence="1" id="KW-0813">Transport</keyword>
<keyword evidence="2" id="KW-0349">Heme</keyword>
<dbReference type="CDD" id="cd08168">
    <property type="entry name" value="Cytochrom_C3"/>
    <property type="match status" value="1"/>
</dbReference>
<accession>A0A212L8K4</accession>
<keyword evidence="4" id="KW-0249">Electron transport</keyword>
<keyword evidence="5" id="KW-0408">Iron</keyword>
<dbReference type="GO" id="GO:0020037">
    <property type="term" value="F:heme binding"/>
    <property type="evidence" value="ECO:0007669"/>
    <property type="project" value="InterPro"/>
</dbReference>
<dbReference type="EMBL" id="FMJC01000002">
    <property type="protein sequence ID" value="SCM73848.1"/>
    <property type="molecule type" value="Genomic_DNA"/>
</dbReference>
<keyword evidence="6" id="KW-0732">Signal</keyword>
<dbReference type="InterPro" id="IPR036280">
    <property type="entry name" value="Multihaem_cyt_sf"/>
</dbReference>
<keyword evidence="3" id="KW-0479">Metal-binding</keyword>
<dbReference type="GO" id="GO:0009055">
    <property type="term" value="F:electron transfer activity"/>
    <property type="evidence" value="ECO:0007669"/>
    <property type="project" value="InterPro"/>
</dbReference>
<evidence type="ECO:0000256" key="4">
    <source>
        <dbReference type="ARBA" id="ARBA00022982"/>
    </source>
</evidence>
<feature type="domain" description="Class III cytochrome C" evidence="7">
    <location>
        <begin position="31"/>
        <end position="130"/>
    </location>
</feature>
<sequence>MKTLVITLFALTLLCAGGAQARSVKEMADTIKKPIEIEASGSKRMNVMFPHTAHKGISCFHCHHEEGGDGRYVACTECHATPGARERDPMSMFMAFHSKNGDRSCLGCHKKLAAENPGKFPQFKGCRPCHMSPAAREAAAAEKTAKP</sequence>
<dbReference type="AlphaFoldDB" id="A0A212L8K4"/>
<dbReference type="RefSeq" id="WP_179980880.1">
    <property type="nucleotide sequence ID" value="NZ_LT608333.1"/>
</dbReference>
<dbReference type="SUPFAM" id="SSF48695">
    <property type="entry name" value="Multiheme cytochromes"/>
    <property type="match status" value="1"/>
</dbReference>
<dbReference type="InterPro" id="IPR020942">
    <property type="entry name" value="Cyt_c_III_dom"/>
</dbReference>